<protein>
    <submittedName>
        <fullName evidence="1">Uncharacterized protein</fullName>
    </submittedName>
</protein>
<evidence type="ECO:0000313" key="1">
    <source>
        <dbReference type="EMBL" id="KAG2909777.1"/>
    </source>
</evidence>
<dbReference type="Pfam" id="PF20524">
    <property type="entry name" value="DUF6739"/>
    <property type="match status" value="1"/>
</dbReference>
<proteinExistence type="predicted"/>
<gene>
    <name evidence="1" type="ORF">PC117_g19576</name>
</gene>
<evidence type="ECO:0000313" key="2">
    <source>
        <dbReference type="Proteomes" id="UP000736787"/>
    </source>
</evidence>
<accession>A0A8T1JWY1</accession>
<dbReference type="Proteomes" id="UP000736787">
    <property type="component" value="Unassembled WGS sequence"/>
</dbReference>
<name>A0A8T1JWY1_9STRA</name>
<organism evidence="1 2">
    <name type="scientific">Phytophthora cactorum</name>
    <dbReference type="NCBI Taxonomy" id="29920"/>
    <lineage>
        <taxon>Eukaryota</taxon>
        <taxon>Sar</taxon>
        <taxon>Stramenopiles</taxon>
        <taxon>Oomycota</taxon>
        <taxon>Peronosporomycetes</taxon>
        <taxon>Peronosporales</taxon>
        <taxon>Peronosporaceae</taxon>
        <taxon>Phytophthora</taxon>
    </lineage>
</organism>
<dbReference type="InterPro" id="IPR046627">
    <property type="entry name" value="DUF6739"/>
</dbReference>
<dbReference type="EMBL" id="RCMK01000860">
    <property type="protein sequence ID" value="KAG2909777.1"/>
    <property type="molecule type" value="Genomic_DNA"/>
</dbReference>
<sequence>MHYILGQVESGINGLKTCQAGRVQSCCQSQQEQWLGDAVWKTKQEFPDRSVTNRHAMALSHEV</sequence>
<reference evidence="1" key="1">
    <citation type="submission" date="2018-10" db="EMBL/GenBank/DDBJ databases">
        <title>Effector identification in a new, highly contiguous assembly of the strawberry crown rot pathogen Phytophthora cactorum.</title>
        <authorList>
            <person name="Armitage A.D."/>
            <person name="Nellist C.F."/>
            <person name="Bates H."/>
            <person name="Vickerstaff R.J."/>
            <person name="Harrison R.J."/>
        </authorList>
    </citation>
    <scope>NUCLEOTIDE SEQUENCE</scope>
    <source>
        <strain evidence="1">4040</strain>
    </source>
</reference>
<dbReference type="AlphaFoldDB" id="A0A8T1JWY1"/>
<comment type="caution">
    <text evidence="1">The sequence shown here is derived from an EMBL/GenBank/DDBJ whole genome shotgun (WGS) entry which is preliminary data.</text>
</comment>